<accession>A0AAU9R8I1</accession>
<dbReference type="AlphaFoldDB" id="A0AAU9R8I1"/>
<evidence type="ECO:0000313" key="2">
    <source>
        <dbReference type="Proteomes" id="UP000836841"/>
    </source>
</evidence>
<organism evidence="1 2">
    <name type="scientific">Thlaspi arvense</name>
    <name type="common">Field penny-cress</name>
    <dbReference type="NCBI Taxonomy" id="13288"/>
    <lineage>
        <taxon>Eukaryota</taxon>
        <taxon>Viridiplantae</taxon>
        <taxon>Streptophyta</taxon>
        <taxon>Embryophyta</taxon>
        <taxon>Tracheophyta</taxon>
        <taxon>Spermatophyta</taxon>
        <taxon>Magnoliopsida</taxon>
        <taxon>eudicotyledons</taxon>
        <taxon>Gunneridae</taxon>
        <taxon>Pentapetalae</taxon>
        <taxon>rosids</taxon>
        <taxon>malvids</taxon>
        <taxon>Brassicales</taxon>
        <taxon>Brassicaceae</taxon>
        <taxon>Thlaspideae</taxon>
        <taxon>Thlaspi</taxon>
    </lineage>
</organism>
<dbReference type="Proteomes" id="UP000836841">
    <property type="component" value="Chromosome 1"/>
</dbReference>
<sequence>MDPFINLPSSSQIENQGLSRAFENRGGFATDSLNPSQRKYSVFLYNHDNATFTQLRALLLQALTRRSLRLTTI</sequence>
<evidence type="ECO:0000313" key="1">
    <source>
        <dbReference type="EMBL" id="CAH2036265.1"/>
    </source>
</evidence>
<proteinExistence type="predicted"/>
<gene>
    <name evidence="1" type="ORF">TAV2_LOCUS1850</name>
</gene>
<reference evidence="1 2" key="1">
    <citation type="submission" date="2022-03" db="EMBL/GenBank/DDBJ databases">
        <authorList>
            <person name="Nunn A."/>
            <person name="Chopra R."/>
            <person name="Nunn A."/>
            <person name="Contreras Garrido A."/>
        </authorList>
    </citation>
    <scope>NUCLEOTIDE SEQUENCE [LARGE SCALE GENOMIC DNA]</scope>
</reference>
<keyword evidence="2" id="KW-1185">Reference proteome</keyword>
<protein>
    <submittedName>
        <fullName evidence="1">Uncharacterized protein</fullName>
    </submittedName>
</protein>
<dbReference type="EMBL" id="OU466857">
    <property type="protein sequence ID" value="CAH2036265.1"/>
    <property type="molecule type" value="Genomic_DNA"/>
</dbReference>
<name>A0AAU9R8I1_THLAR</name>